<evidence type="ECO:0000313" key="3">
    <source>
        <dbReference type="Proteomes" id="UP000007800"/>
    </source>
</evidence>
<evidence type="ECO:0000313" key="2">
    <source>
        <dbReference type="EMBL" id="EER20037.1"/>
    </source>
</evidence>
<sequence length="302" mass="34142">MIHVFNHPLGFREPIPAGDDEVPVFSFGANMSRASLRSRGVAVSDKEPVKATLEDYELVFNSAPVHTVAYEGHYGNIRPKEGSKVHGVVVWFPRVGLEELDKREGPSYDRRWSVVVPYDASLKPIPSMVYIQTQSFPSVSILEDGLPGRRYLMTLVTGADRVGLSSRWVEHLRTLPYRSFEQFDWDADRRLKEQLLRREYTPEEVVATHDGSVEALLVSLLGVVILLPTDLREAELNVFKAFEDLTLPTAVRVAYEPPPTDILSLTPEQRGFVETILCSFLRFPGAQLMGHLPNYRSFWSSL</sequence>
<protein>
    <recommendedName>
        <fullName evidence="1">Gamma-glutamylcyclotransferase AIG2-like domain-containing protein</fullName>
    </recommendedName>
</protein>
<dbReference type="EMBL" id="GG670840">
    <property type="protein sequence ID" value="EER20037.1"/>
    <property type="molecule type" value="Genomic_DNA"/>
</dbReference>
<dbReference type="InParanoid" id="C5K607"/>
<dbReference type="OMA" id="WVEPAYA"/>
<name>C5K607_PERM5</name>
<organism evidence="3">
    <name type="scientific">Perkinsus marinus (strain ATCC 50983 / TXsc)</name>
    <dbReference type="NCBI Taxonomy" id="423536"/>
    <lineage>
        <taxon>Eukaryota</taxon>
        <taxon>Sar</taxon>
        <taxon>Alveolata</taxon>
        <taxon>Perkinsozoa</taxon>
        <taxon>Perkinsea</taxon>
        <taxon>Perkinsida</taxon>
        <taxon>Perkinsidae</taxon>
        <taxon>Perkinsus</taxon>
    </lineage>
</organism>
<accession>C5K607</accession>
<proteinExistence type="predicted"/>
<dbReference type="AlphaFoldDB" id="C5K607"/>
<dbReference type="Proteomes" id="UP000007800">
    <property type="component" value="Unassembled WGS sequence"/>
</dbReference>
<dbReference type="Pfam" id="PF06094">
    <property type="entry name" value="GGACT"/>
    <property type="match status" value="1"/>
</dbReference>
<dbReference type="RefSeq" id="XP_002788241.1">
    <property type="nucleotide sequence ID" value="XM_002788195.1"/>
</dbReference>
<dbReference type="InterPro" id="IPR009288">
    <property type="entry name" value="AIG2-like_dom"/>
</dbReference>
<dbReference type="OrthoDB" id="438289at2759"/>
<keyword evidence="3" id="KW-1185">Reference proteome</keyword>
<dbReference type="InterPro" id="IPR036568">
    <property type="entry name" value="GGCT-like_sf"/>
</dbReference>
<dbReference type="Gene3D" id="3.10.490.10">
    <property type="entry name" value="Gamma-glutamyl cyclotransferase-like"/>
    <property type="match status" value="1"/>
</dbReference>
<dbReference type="CDD" id="cd06661">
    <property type="entry name" value="GGCT_like"/>
    <property type="match status" value="1"/>
</dbReference>
<reference evidence="2 3" key="1">
    <citation type="submission" date="2008-07" db="EMBL/GenBank/DDBJ databases">
        <authorList>
            <person name="El-Sayed N."/>
            <person name="Caler E."/>
            <person name="Inman J."/>
            <person name="Amedeo P."/>
            <person name="Hass B."/>
            <person name="Wortman J."/>
        </authorList>
    </citation>
    <scope>NUCLEOTIDE SEQUENCE [LARGE SCALE GENOMIC DNA]</scope>
    <source>
        <strain evidence="3">ATCC 50983 / TXsc</strain>
    </source>
</reference>
<evidence type="ECO:0000259" key="1">
    <source>
        <dbReference type="Pfam" id="PF06094"/>
    </source>
</evidence>
<dbReference type="InterPro" id="IPR013024">
    <property type="entry name" value="GGCT-like"/>
</dbReference>
<feature type="domain" description="Gamma-glutamylcyclotransferase AIG2-like" evidence="1">
    <location>
        <begin position="24"/>
        <end position="133"/>
    </location>
</feature>
<gene>
    <name evidence="2" type="ORF">Pmar_PMAR007297</name>
</gene>
<dbReference type="GeneID" id="9059023"/>
<dbReference type="SUPFAM" id="SSF110857">
    <property type="entry name" value="Gamma-glutamyl cyclotransferase-like"/>
    <property type="match status" value="1"/>
</dbReference>